<dbReference type="KEGG" id="lel:PVL30_004146"/>
<organism evidence="2 3">
    <name type="scientific">Lodderomyces elongisporus (strain ATCC 11503 / CBS 2605 / JCM 1781 / NBRC 1676 / NRRL YB-4239)</name>
    <name type="common">Yeast</name>
    <name type="synonym">Saccharomyces elongisporus</name>
    <dbReference type="NCBI Taxonomy" id="379508"/>
    <lineage>
        <taxon>Eukaryota</taxon>
        <taxon>Fungi</taxon>
        <taxon>Dikarya</taxon>
        <taxon>Ascomycota</taxon>
        <taxon>Saccharomycotina</taxon>
        <taxon>Pichiomycetes</taxon>
        <taxon>Debaryomycetaceae</taxon>
        <taxon>Candida/Lodderomyces clade</taxon>
        <taxon>Lodderomyces</taxon>
    </lineage>
</organism>
<proteinExistence type="predicted"/>
<dbReference type="OrthoDB" id="4018368at2759"/>
<name>A5E490_LODEL</name>
<evidence type="ECO:0000313" key="2">
    <source>
        <dbReference type="EMBL" id="EDK46248.1"/>
    </source>
</evidence>
<gene>
    <name evidence="2" type="ORF">LELG_04429</name>
</gene>
<accession>A5E490</accession>
<keyword evidence="3" id="KW-1185">Reference proteome</keyword>
<evidence type="ECO:0000313" key="3">
    <source>
        <dbReference type="Proteomes" id="UP000001996"/>
    </source>
</evidence>
<dbReference type="Proteomes" id="UP000001996">
    <property type="component" value="Unassembled WGS sequence"/>
</dbReference>
<reference evidence="2 3" key="1">
    <citation type="journal article" date="2009" name="Nature">
        <title>Evolution of pathogenicity and sexual reproduction in eight Candida genomes.</title>
        <authorList>
            <person name="Butler G."/>
            <person name="Rasmussen M.D."/>
            <person name="Lin M.F."/>
            <person name="Santos M.A."/>
            <person name="Sakthikumar S."/>
            <person name="Munro C.A."/>
            <person name="Rheinbay E."/>
            <person name="Grabherr M."/>
            <person name="Forche A."/>
            <person name="Reedy J.L."/>
            <person name="Agrafioti I."/>
            <person name="Arnaud M.B."/>
            <person name="Bates S."/>
            <person name="Brown A.J."/>
            <person name="Brunke S."/>
            <person name="Costanzo M.C."/>
            <person name="Fitzpatrick D.A."/>
            <person name="de Groot P.W."/>
            <person name="Harris D."/>
            <person name="Hoyer L.L."/>
            <person name="Hube B."/>
            <person name="Klis F.M."/>
            <person name="Kodira C."/>
            <person name="Lennard N."/>
            <person name="Logue M.E."/>
            <person name="Martin R."/>
            <person name="Neiman A.M."/>
            <person name="Nikolaou E."/>
            <person name="Quail M.A."/>
            <person name="Quinn J."/>
            <person name="Santos M.C."/>
            <person name="Schmitzberger F.F."/>
            <person name="Sherlock G."/>
            <person name="Shah P."/>
            <person name="Silverstein K.A."/>
            <person name="Skrzypek M.S."/>
            <person name="Soll D."/>
            <person name="Staggs R."/>
            <person name="Stansfield I."/>
            <person name="Stumpf M.P."/>
            <person name="Sudbery P.E."/>
            <person name="Srikantha T."/>
            <person name="Zeng Q."/>
            <person name="Berman J."/>
            <person name="Berriman M."/>
            <person name="Heitman J."/>
            <person name="Gow N.A."/>
            <person name="Lorenz M.C."/>
            <person name="Birren B.W."/>
            <person name="Kellis M."/>
            <person name="Cuomo C.A."/>
        </authorList>
    </citation>
    <scope>NUCLEOTIDE SEQUENCE [LARGE SCALE GENOMIC DNA]</scope>
    <source>
        <strain evidence="3">ATCC 11503 / BCRC 21390 / CBS 2605 / JCM 1781 / NBRC 1676 / NRRL YB-4239</strain>
    </source>
</reference>
<dbReference type="GeneID" id="5231303"/>
<dbReference type="InParanoid" id="A5E490"/>
<feature type="chain" id="PRO_5002681745" evidence="1">
    <location>
        <begin position="19"/>
        <end position="141"/>
    </location>
</feature>
<protein>
    <submittedName>
        <fullName evidence="2">Uncharacterized protein</fullName>
    </submittedName>
</protein>
<dbReference type="HOGENOM" id="CLU_1825640_0_0_1"/>
<dbReference type="EMBL" id="CH981529">
    <property type="protein sequence ID" value="EDK46248.1"/>
    <property type="molecule type" value="Genomic_DNA"/>
</dbReference>
<feature type="signal peptide" evidence="1">
    <location>
        <begin position="1"/>
        <end position="18"/>
    </location>
</feature>
<sequence>MKPFLLAIALSLSSTALAAVRDIELYAISDDKDINGQNVYVAHTGRGVHGFYLSTEAQRLQFDDKKKTLLVEKSLTHENKAHGSSLGEVLNIAVGSGPLIVEFEQDGTLLLDKQNLFEYVKNTKQNHYGFKRDTIDSLHQR</sequence>
<dbReference type="AlphaFoldDB" id="A5E490"/>
<evidence type="ECO:0000256" key="1">
    <source>
        <dbReference type="SAM" id="SignalP"/>
    </source>
</evidence>
<keyword evidence="1" id="KW-0732">Signal</keyword>